<evidence type="ECO:0000313" key="5">
    <source>
        <dbReference type="EMBL" id="RKF16924.1"/>
    </source>
</evidence>
<feature type="region of interest" description="Disordered" evidence="3">
    <location>
        <begin position="1469"/>
        <end position="1502"/>
    </location>
</feature>
<name>A0A3A8BBQ4_9RHOB</name>
<dbReference type="Gene3D" id="3.40.50.980">
    <property type="match status" value="2"/>
</dbReference>
<dbReference type="InterPro" id="IPR020845">
    <property type="entry name" value="AMP-binding_CS"/>
</dbReference>
<evidence type="ECO:0000313" key="6">
    <source>
        <dbReference type="Proteomes" id="UP000281128"/>
    </source>
</evidence>
<dbReference type="InterPro" id="IPR042099">
    <property type="entry name" value="ANL_N_sf"/>
</dbReference>
<dbReference type="InterPro" id="IPR002376">
    <property type="entry name" value="Formyl_transf_N"/>
</dbReference>
<dbReference type="GO" id="GO:0043041">
    <property type="term" value="P:amino acid activation for nonribosomal peptide biosynthetic process"/>
    <property type="evidence" value="ECO:0007669"/>
    <property type="project" value="TreeGrafter"/>
</dbReference>
<dbReference type="SUPFAM" id="SSF47336">
    <property type="entry name" value="ACP-like"/>
    <property type="match status" value="1"/>
</dbReference>
<dbReference type="InterPro" id="IPR036661">
    <property type="entry name" value="Luciferase-like_sf"/>
</dbReference>
<dbReference type="InterPro" id="IPR036736">
    <property type="entry name" value="ACP-like_sf"/>
</dbReference>
<feature type="region of interest" description="Disordered" evidence="3">
    <location>
        <begin position="1370"/>
        <end position="1396"/>
    </location>
</feature>
<feature type="compositionally biased region" description="Basic residues" evidence="3">
    <location>
        <begin position="1489"/>
        <end position="1502"/>
    </location>
</feature>
<dbReference type="Gene3D" id="3.40.50.12230">
    <property type="match status" value="1"/>
</dbReference>
<dbReference type="Pfam" id="PF00550">
    <property type="entry name" value="PP-binding"/>
    <property type="match status" value="1"/>
</dbReference>
<keyword evidence="1" id="KW-0596">Phosphopantetheine</keyword>
<dbReference type="SUPFAM" id="SSF53328">
    <property type="entry name" value="Formyltransferase"/>
    <property type="match status" value="1"/>
</dbReference>
<dbReference type="RefSeq" id="WP_121164415.1">
    <property type="nucleotide sequence ID" value="NZ_RAPE01000001.1"/>
</dbReference>
<dbReference type="InterPro" id="IPR011251">
    <property type="entry name" value="Luciferase-like_dom"/>
</dbReference>
<dbReference type="Pfam" id="PF00296">
    <property type="entry name" value="Bac_luciferase"/>
    <property type="match status" value="1"/>
</dbReference>
<dbReference type="InterPro" id="IPR020806">
    <property type="entry name" value="PKS_PP-bd"/>
</dbReference>
<evidence type="ECO:0000256" key="3">
    <source>
        <dbReference type="SAM" id="MobiDB-lite"/>
    </source>
</evidence>
<dbReference type="SUPFAM" id="SSF50486">
    <property type="entry name" value="FMT C-terminal domain-like"/>
    <property type="match status" value="1"/>
</dbReference>
<protein>
    <submittedName>
        <fullName evidence="5">LLM class flavin-dependent oxidoreductase</fullName>
    </submittedName>
</protein>
<dbReference type="Pfam" id="PF02911">
    <property type="entry name" value="Formyl_trans_C"/>
    <property type="match status" value="1"/>
</dbReference>
<proteinExistence type="predicted"/>
<dbReference type="GO" id="GO:0005737">
    <property type="term" value="C:cytoplasm"/>
    <property type="evidence" value="ECO:0007669"/>
    <property type="project" value="TreeGrafter"/>
</dbReference>
<keyword evidence="6" id="KW-1185">Reference proteome</keyword>
<reference evidence="5 6" key="1">
    <citation type="submission" date="2018-09" db="EMBL/GenBank/DDBJ databases">
        <title>Roseovarius spongiae sp. nov., isolated from a marine sponge.</title>
        <authorList>
            <person name="Zhuang L."/>
            <person name="Luo L."/>
        </authorList>
    </citation>
    <scope>NUCLEOTIDE SEQUENCE [LARGE SCALE GENOMIC DNA]</scope>
    <source>
        <strain evidence="5 6">HN-E21</strain>
    </source>
</reference>
<dbReference type="GO" id="GO:0044550">
    <property type="term" value="P:secondary metabolite biosynthetic process"/>
    <property type="evidence" value="ECO:0007669"/>
    <property type="project" value="TreeGrafter"/>
</dbReference>
<dbReference type="InterPro" id="IPR024011">
    <property type="entry name" value="Biosynth_lucif-like_mOase_dom"/>
</dbReference>
<feature type="compositionally biased region" description="Pro residues" evidence="3">
    <location>
        <begin position="1471"/>
        <end position="1480"/>
    </location>
</feature>
<dbReference type="Pfam" id="PF00501">
    <property type="entry name" value="AMP-binding"/>
    <property type="match status" value="2"/>
</dbReference>
<dbReference type="GO" id="GO:0031177">
    <property type="term" value="F:phosphopantetheine binding"/>
    <property type="evidence" value="ECO:0007669"/>
    <property type="project" value="InterPro"/>
</dbReference>
<dbReference type="PANTHER" id="PTHR45527:SF1">
    <property type="entry name" value="FATTY ACID SYNTHASE"/>
    <property type="match status" value="1"/>
</dbReference>
<comment type="caution">
    <text evidence="5">The sequence shown here is derived from an EMBL/GenBank/DDBJ whole genome shotgun (WGS) entry which is preliminary data.</text>
</comment>
<dbReference type="CDD" id="cd08700">
    <property type="entry name" value="FMT_C_OzmH_like"/>
    <property type="match status" value="1"/>
</dbReference>
<evidence type="ECO:0000256" key="1">
    <source>
        <dbReference type="ARBA" id="ARBA00022450"/>
    </source>
</evidence>
<gene>
    <name evidence="5" type="ORF">D6850_05180</name>
</gene>
<evidence type="ECO:0000256" key="2">
    <source>
        <dbReference type="ARBA" id="ARBA00022553"/>
    </source>
</evidence>
<dbReference type="Gene3D" id="3.30.300.30">
    <property type="match status" value="1"/>
</dbReference>
<dbReference type="Gene3D" id="3.40.50.12780">
    <property type="entry name" value="N-terminal domain of ligase-like"/>
    <property type="match status" value="1"/>
</dbReference>
<accession>A0A3A8BBQ4</accession>
<dbReference type="SUPFAM" id="SSF51679">
    <property type="entry name" value="Bacterial luciferase-like"/>
    <property type="match status" value="1"/>
</dbReference>
<dbReference type="GO" id="GO:0016705">
    <property type="term" value="F:oxidoreductase activity, acting on paired donors, with incorporation or reduction of molecular oxygen"/>
    <property type="evidence" value="ECO:0007669"/>
    <property type="project" value="InterPro"/>
</dbReference>
<dbReference type="InterPro" id="IPR009081">
    <property type="entry name" value="PP-bd_ACP"/>
</dbReference>
<organism evidence="5 6">
    <name type="scientific">Roseovarius spongiae</name>
    <dbReference type="NCBI Taxonomy" id="2320272"/>
    <lineage>
        <taxon>Bacteria</taxon>
        <taxon>Pseudomonadati</taxon>
        <taxon>Pseudomonadota</taxon>
        <taxon>Alphaproteobacteria</taxon>
        <taxon>Rhodobacterales</taxon>
        <taxon>Roseobacteraceae</taxon>
        <taxon>Roseovarius</taxon>
    </lineage>
</organism>
<dbReference type="PROSITE" id="PS50075">
    <property type="entry name" value="CARRIER"/>
    <property type="match status" value="1"/>
</dbReference>
<feature type="domain" description="Carrier" evidence="4">
    <location>
        <begin position="1391"/>
        <end position="1467"/>
    </location>
</feature>
<dbReference type="InterPro" id="IPR000873">
    <property type="entry name" value="AMP-dep_synth/lig_dom"/>
</dbReference>
<dbReference type="FunFam" id="3.30.300.30:FF:000010">
    <property type="entry name" value="Enterobactin synthetase component F"/>
    <property type="match status" value="1"/>
</dbReference>
<feature type="compositionally biased region" description="Low complexity" evidence="3">
    <location>
        <begin position="1372"/>
        <end position="1385"/>
    </location>
</feature>
<dbReference type="Gene3D" id="3.20.20.30">
    <property type="entry name" value="Luciferase-like domain"/>
    <property type="match status" value="1"/>
</dbReference>
<dbReference type="InterPro" id="IPR025110">
    <property type="entry name" value="AMP-bd_C"/>
</dbReference>
<dbReference type="OrthoDB" id="9803968at2"/>
<dbReference type="SMART" id="SM00823">
    <property type="entry name" value="PKS_PP"/>
    <property type="match status" value="1"/>
</dbReference>
<dbReference type="NCBIfam" id="TIGR04020">
    <property type="entry name" value="seco_metab_LLM"/>
    <property type="match status" value="1"/>
</dbReference>
<dbReference type="InterPro" id="IPR045851">
    <property type="entry name" value="AMP-bd_C_sf"/>
</dbReference>
<dbReference type="PROSITE" id="PS00455">
    <property type="entry name" value="AMP_BINDING"/>
    <property type="match status" value="1"/>
</dbReference>
<dbReference type="Proteomes" id="UP000281128">
    <property type="component" value="Unassembled WGS sequence"/>
</dbReference>
<keyword evidence="2" id="KW-0597">Phosphoprotein</keyword>
<sequence>MSLFSCILIGDEALTIGCGDQLLERGALIRAVGTRDEDVRAWAEGKGLPTAADLSDLARANAPASVDWLLSIANLRVLPDAVLALAARGAVNFHDGPLPGYAGLNAPAWALLNGETAHGVTWHHMTGEVDAGDILLARRFDIRAQDTAHTLNARCYAEGMDSFAAVLDELTANNPARLPQQGPAGRYYGVGAIPPLAGYLDFAEPVRGLLDLVRALDFGPYPNPLATPKVTLGGAVLAVGHAARAAGQGAPGEVLAVDADGITVAARDGALRLGGLRDMAGRRPDPSALTEVGARLAPPPPGPKDGMAALAKEEPRWRARLARLAPLDMPLAAPPGDSADWIEASLPIAPDMPQAERVAAILRWAAYSAGQEAGDVAYCPPALTEPGMAAYVSPWVPVGAPEEAAAAQGTVGFASDLALRDPALTGLRMPQVAIAQTGPVEGAAVTVIPGAGDTLTLWMDGARLSAEARALLQERLALVLDGGAPQDADAARIEGWNRTETPLPDVQTIHGAFEAQVARTPDAVALIHEDRSLSYAELDARANAVAHALREAGVGPGVVTGLCLRRNESLAIGALGILKAGGAYLPLDPDYPADRLLHFLSDSNAPVVLTESALAEALPQHGAKSVRIDEITDNRAETVDGGAGPEDLAYLIYTSGSTGLPKGVMVEHRNVANFFTGMDAHVTRSEGDAWLAVTSIAFDISVLELFYTLARGFRVVIAGDGNRAAVSNGAIPASDRGMDFGLYYWGNDDGAGAKKYELLLEGAKFADAHGFTSLWTPERHFHAFGGPYPNPAVTGAAVAALTRNLSVRAGSCVAPLHHPARIAEEWAVIDNLTGGKAGIAFASGWQPDDFILRPENTPPENKPALYDTLETVRRLWRGQEVAFPTAKGDDHSVLTQPRPVSRELPVWVTTAGNPATWREAGEMGANILTHLLGQSIEEVAGKIEIYHDALRSKGHDPADFQVTMMLHSFLAETREAAREIAREPMKDYLRSAAGLIKQYAWAFPAFKRPEGVKNAFEMDLGSLEPDELEAILDFAFERYFEDAGLFGTVEDGVVRTEQLKAIGVTEIACLIDYGIDTATVMRGLKPLAEVLRRANAPHEAAEGDFSIAAQIVRHDVTHLQCTPSMARIMAMNAEARVALGRLDHLYVGGEALPRDLLRDLRAATPARIRNMYGPTETTVWSTACEPDAEAGAIAGIGAPIANTDCRVLDADGRPAPVGVPGALWIGGLGVTRGYWQRDDLTAERFRTMPESGGAGRLYDTGDLAAWQADGTLAFIGRADAQVKIRGQRIEPGEIEATLKDVDGVTEAVVVARADAAGDTRLAAYYTAARPLAAAALRSHLARHLPEAMIPAHIVAIDAFPLTPNKKIDRGALPDPASLPDAPRAANDAGPPPGSDVGRTIAGIWQAVLGLRAVGAGDNFFDLGGHSLLAVQAHRDIRAQLPDAKLTITDIFRFPVLGDLVAHLEAANPDLAPAPPAPSEPAPDRAATMSRRRAMRAGRGAKA</sequence>
<dbReference type="Gene3D" id="1.10.1200.10">
    <property type="entry name" value="ACP-like"/>
    <property type="match status" value="1"/>
</dbReference>
<dbReference type="SUPFAM" id="SSF56801">
    <property type="entry name" value="Acetyl-CoA synthetase-like"/>
    <property type="match status" value="2"/>
</dbReference>
<dbReference type="InterPro" id="IPR011034">
    <property type="entry name" value="Formyl_transferase-like_C_sf"/>
</dbReference>
<dbReference type="InterPro" id="IPR005793">
    <property type="entry name" value="Formyl_trans_C"/>
</dbReference>
<dbReference type="InterPro" id="IPR036477">
    <property type="entry name" value="Formyl_transf_N_sf"/>
</dbReference>
<dbReference type="FunFam" id="3.40.50.980:FF:000001">
    <property type="entry name" value="Non-ribosomal peptide synthetase"/>
    <property type="match status" value="1"/>
</dbReference>
<dbReference type="Pfam" id="PF00551">
    <property type="entry name" value="Formyl_trans_N"/>
    <property type="match status" value="1"/>
</dbReference>
<evidence type="ECO:0000259" key="4">
    <source>
        <dbReference type="PROSITE" id="PS50075"/>
    </source>
</evidence>
<dbReference type="Pfam" id="PF13193">
    <property type="entry name" value="AMP-binding_C"/>
    <property type="match status" value="1"/>
</dbReference>
<dbReference type="EMBL" id="RAPE01000001">
    <property type="protein sequence ID" value="RKF16924.1"/>
    <property type="molecule type" value="Genomic_DNA"/>
</dbReference>
<dbReference type="PANTHER" id="PTHR45527">
    <property type="entry name" value="NONRIBOSOMAL PEPTIDE SYNTHETASE"/>
    <property type="match status" value="1"/>
</dbReference>